<sequence length="43" mass="4856">MEDRRMFLAASQTDVIGRSSFAFKFLGPEKIRNNRCNIGACTC</sequence>
<organism evidence="1 2">
    <name type="scientific">Bradyrhizobium ivorense</name>
    <dbReference type="NCBI Taxonomy" id="2511166"/>
    <lineage>
        <taxon>Bacteria</taxon>
        <taxon>Pseudomonadati</taxon>
        <taxon>Pseudomonadota</taxon>
        <taxon>Alphaproteobacteria</taxon>
        <taxon>Hyphomicrobiales</taxon>
        <taxon>Nitrobacteraceae</taxon>
        <taxon>Bradyrhizobium</taxon>
    </lineage>
</organism>
<name>A0A508TMR4_9BRAD</name>
<comment type="caution">
    <text evidence="1">The sequence shown here is derived from an EMBL/GenBank/DDBJ whole genome shotgun (WGS) entry which is preliminary data.</text>
</comment>
<accession>A0A508TMR4</accession>
<evidence type="ECO:0000313" key="1">
    <source>
        <dbReference type="EMBL" id="VIO75563.1"/>
    </source>
</evidence>
<proteinExistence type="predicted"/>
<dbReference type="EMBL" id="CAADFC020000024">
    <property type="protein sequence ID" value="VIO75563.1"/>
    <property type="molecule type" value="Genomic_DNA"/>
</dbReference>
<reference evidence="1" key="1">
    <citation type="submission" date="2019-02" db="EMBL/GenBank/DDBJ databases">
        <authorList>
            <person name="Pothier F.J."/>
        </authorList>
    </citation>
    <scope>NUCLEOTIDE SEQUENCE</scope>
    <source>
        <strain evidence="1">CI-1B</strain>
    </source>
</reference>
<evidence type="ECO:0000313" key="2">
    <source>
        <dbReference type="Proteomes" id="UP000328092"/>
    </source>
</evidence>
<dbReference type="AlphaFoldDB" id="A0A508TMR4"/>
<gene>
    <name evidence="1" type="ORF">CI1B_59420</name>
</gene>
<dbReference type="Proteomes" id="UP000328092">
    <property type="component" value="Unassembled WGS sequence"/>
</dbReference>
<keyword evidence="2" id="KW-1185">Reference proteome</keyword>
<protein>
    <submittedName>
        <fullName evidence="1">Uncharacterized protein</fullName>
    </submittedName>
</protein>